<evidence type="ECO:0000256" key="1">
    <source>
        <dbReference type="ARBA" id="ARBA00009437"/>
    </source>
</evidence>
<dbReference type="RefSeq" id="WP_185009197.1">
    <property type="nucleotide sequence ID" value="NZ_BAAAUI010000067.1"/>
</dbReference>
<dbReference type="GO" id="GO:0000976">
    <property type="term" value="F:transcription cis-regulatory region binding"/>
    <property type="evidence" value="ECO:0007669"/>
    <property type="project" value="TreeGrafter"/>
</dbReference>
<evidence type="ECO:0000259" key="5">
    <source>
        <dbReference type="PROSITE" id="PS50931"/>
    </source>
</evidence>
<dbReference type="Proteomes" id="UP000533598">
    <property type="component" value="Unassembled WGS sequence"/>
</dbReference>
<sequence>MPELDLLATFLEIHRTGSLTAAAARRGLSQPAVSGQLARLERQLGEELFTRTNQGVRPTPRADTLAAQVASHVDKLRSAFDPEDEQCLVRQGQLRLGGPAELTTLRVLPALTPLTACGLRLRVQFGLAEDLLTALVEERLDLVVSAIRPTQRGVAATPFLDEEFLLLGAPAFARTVRAELLATDPVRALAHLPLVAYAEDLPIIRRYWRTAFGRRPSNELAVVVPDLRAVLTAVIAGMGVSVLPRYVAEPALAAGSVELLHELEVPPLNTGFLATRVGGLADPVVARAHAHLLERAKSWPTL</sequence>
<keyword evidence="4" id="KW-0804">Transcription</keyword>
<reference evidence="6 7" key="1">
    <citation type="submission" date="2020-08" db="EMBL/GenBank/DDBJ databases">
        <title>Sequencing the genomes of 1000 actinobacteria strains.</title>
        <authorList>
            <person name="Klenk H.-P."/>
        </authorList>
    </citation>
    <scope>NUCLEOTIDE SEQUENCE [LARGE SCALE GENOMIC DNA]</scope>
    <source>
        <strain evidence="6 7">DSM 44230</strain>
    </source>
</reference>
<dbReference type="InterPro" id="IPR005119">
    <property type="entry name" value="LysR_subst-bd"/>
</dbReference>
<dbReference type="InterPro" id="IPR036390">
    <property type="entry name" value="WH_DNA-bd_sf"/>
</dbReference>
<dbReference type="EMBL" id="JACHMH010000001">
    <property type="protein sequence ID" value="MBB4682132.1"/>
    <property type="molecule type" value="Genomic_DNA"/>
</dbReference>
<comment type="caution">
    <text evidence="6">The sequence shown here is derived from an EMBL/GenBank/DDBJ whole genome shotgun (WGS) entry which is preliminary data.</text>
</comment>
<evidence type="ECO:0000256" key="4">
    <source>
        <dbReference type="ARBA" id="ARBA00023163"/>
    </source>
</evidence>
<keyword evidence="2" id="KW-0805">Transcription regulation</keyword>
<dbReference type="InterPro" id="IPR036388">
    <property type="entry name" value="WH-like_DNA-bd_sf"/>
</dbReference>
<evidence type="ECO:0000313" key="6">
    <source>
        <dbReference type="EMBL" id="MBB4682132.1"/>
    </source>
</evidence>
<dbReference type="SUPFAM" id="SSF53850">
    <property type="entry name" value="Periplasmic binding protein-like II"/>
    <property type="match status" value="1"/>
</dbReference>
<accession>A0A7W7FY95</accession>
<dbReference type="AlphaFoldDB" id="A0A7W7FY95"/>
<proteinExistence type="inferred from homology"/>
<dbReference type="Pfam" id="PF03466">
    <property type="entry name" value="LysR_substrate"/>
    <property type="match status" value="1"/>
</dbReference>
<comment type="similarity">
    <text evidence="1">Belongs to the LysR transcriptional regulatory family.</text>
</comment>
<dbReference type="PANTHER" id="PTHR30126">
    <property type="entry name" value="HTH-TYPE TRANSCRIPTIONAL REGULATOR"/>
    <property type="match status" value="1"/>
</dbReference>
<keyword evidence="7" id="KW-1185">Reference proteome</keyword>
<name>A0A7W7FY95_9PSEU</name>
<feature type="domain" description="HTH lysR-type" evidence="5">
    <location>
        <begin position="2"/>
        <end position="59"/>
    </location>
</feature>
<evidence type="ECO:0000313" key="7">
    <source>
        <dbReference type="Proteomes" id="UP000533598"/>
    </source>
</evidence>
<gene>
    <name evidence="6" type="ORF">HNR67_008250</name>
</gene>
<dbReference type="CDD" id="cd05466">
    <property type="entry name" value="PBP2_LTTR_substrate"/>
    <property type="match status" value="1"/>
</dbReference>
<dbReference type="SUPFAM" id="SSF46785">
    <property type="entry name" value="Winged helix' DNA-binding domain"/>
    <property type="match status" value="1"/>
</dbReference>
<dbReference type="GO" id="GO:0003700">
    <property type="term" value="F:DNA-binding transcription factor activity"/>
    <property type="evidence" value="ECO:0007669"/>
    <property type="project" value="InterPro"/>
</dbReference>
<evidence type="ECO:0000256" key="3">
    <source>
        <dbReference type="ARBA" id="ARBA00023125"/>
    </source>
</evidence>
<dbReference type="PANTHER" id="PTHR30126:SF39">
    <property type="entry name" value="HTH-TYPE TRANSCRIPTIONAL REGULATOR CYSL"/>
    <property type="match status" value="1"/>
</dbReference>
<dbReference type="Gene3D" id="1.10.10.10">
    <property type="entry name" value="Winged helix-like DNA-binding domain superfamily/Winged helix DNA-binding domain"/>
    <property type="match status" value="1"/>
</dbReference>
<keyword evidence="3 6" id="KW-0238">DNA-binding</keyword>
<dbReference type="PROSITE" id="PS50931">
    <property type="entry name" value="HTH_LYSR"/>
    <property type="match status" value="1"/>
</dbReference>
<dbReference type="PRINTS" id="PR00039">
    <property type="entry name" value="HTHLYSR"/>
</dbReference>
<dbReference type="Gene3D" id="3.40.190.290">
    <property type="match status" value="1"/>
</dbReference>
<dbReference type="Pfam" id="PF00126">
    <property type="entry name" value="HTH_1"/>
    <property type="match status" value="1"/>
</dbReference>
<dbReference type="InterPro" id="IPR000847">
    <property type="entry name" value="LysR_HTH_N"/>
</dbReference>
<protein>
    <submittedName>
        <fullName evidence="6">DNA-binding transcriptional LysR family regulator</fullName>
    </submittedName>
</protein>
<organism evidence="6 7">
    <name type="scientific">Crossiella cryophila</name>
    <dbReference type="NCBI Taxonomy" id="43355"/>
    <lineage>
        <taxon>Bacteria</taxon>
        <taxon>Bacillati</taxon>
        <taxon>Actinomycetota</taxon>
        <taxon>Actinomycetes</taxon>
        <taxon>Pseudonocardiales</taxon>
        <taxon>Pseudonocardiaceae</taxon>
        <taxon>Crossiella</taxon>
    </lineage>
</organism>
<evidence type="ECO:0000256" key="2">
    <source>
        <dbReference type="ARBA" id="ARBA00023015"/>
    </source>
</evidence>